<keyword evidence="4" id="KW-1185">Reference proteome</keyword>
<feature type="compositionally biased region" description="Acidic residues" evidence="1">
    <location>
        <begin position="154"/>
        <end position="167"/>
    </location>
</feature>
<sequence length="167" mass="17176">MDDNPDSRLARWAALCGFAAKRLLTRARTAPRQTAALVSIVALTVALLLVVTGIGVALADDPSGTTDADFRVAPAEGGSLSSVVEVEGPRLDDVHDRTADVRQHDDVEYATPVLAEPVEMRTTDGDDTVVVLALGVVADDPAPTVAGISTDALGSDDADDPDGGETG</sequence>
<keyword evidence="2" id="KW-1133">Transmembrane helix</keyword>
<evidence type="ECO:0000256" key="2">
    <source>
        <dbReference type="SAM" id="Phobius"/>
    </source>
</evidence>
<keyword evidence="2" id="KW-0472">Membrane</keyword>
<feature type="non-terminal residue" evidence="3">
    <location>
        <position position="167"/>
    </location>
</feature>
<name>L9XKH9_9EURY</name>
<dbReference type="EMBL" id="AOHZ01000015">
    <property type="protein sequence ID" value="ELY61138.1"/>
    <property type="molecule type" value="Genomic_DNA"/>
</dbReference>
<dbReference type="eggNOG" id="arCOG02312">
    <property type="taxonomic scope" value="Archaea"/>
</dbReference>
<feature type="region of interest" description="Disordered" evidence="1">
    <location>
        <begin position="144"/>
        <end position="167"/>
    </location>
</feature>
<proteinExistence type="predicted"/>
<feature type="transmembrane region" description="Helical" evidence="2">
    <location>
        <begin position="35"/>
        <end position="59"/>
    </location>
</feature>
<comment type="caution">
    <text evidence="3">The sequence shown here is derived from an EMBL/GenBank/DDBJ whole genome shotgun (WGS) entry which is preliminary data.</text>
</comment>
<accession>L9XKH9</accession>
<protein>
    <submittedName>
        <fullName evidence="3">Uncharacterized protein</fullName>
    </submittedName>
</protein>
<reference evidence="3 4" key="1">
    <citation type="journal article" date="2014" name="PLoS Genet.">
        <title>Phylogenetically driven sequencing of extremely halophilic archaea reveals strategies for static and dynamic osmo-response.</title>
        <authorList>
            <person name="Becker E.A."/>
            <person name="Seitzer P.M."/>
            <person name="Tritt A."/>
            <person name="Larsen D."/>
            <person name="Krusor M."/>
            <person name="Yao A.I."/>
            <person name="Wu D."/>
            <person name="Madern D."/>
            <person name="Eisen J.A."/>
            <person name="Darling A.E."/>
            <person name="Facciotti M.T."/>
        </authorList>
    </citation>
    <scope>NUCLEOTIDE SEQUENCE [LARGE SCALE GENOMIC DNA]</scope>
    <source>
        <strain evidence="3 4">JCM 12255</strain>
    </source>
</reference>
<evidence type="ECO:0000313" key="4">
    <source>
        <dbReference type="Proteomes" id="UP000011602"/>
    </source>
</evidence>
<evidence type="ECO:0000313" key="3">
    <source>
        <dbReference type="EMBL" id="ELY61138.1"/>
    </source>
</evidence>
<organism evidence="3 4">
    <name type="scientific">Natronolimnohabitans innermongolicus JCM 12255</name>
    <dbReference type="NCBI Taxonomy" id="1227499"/>
    <lineage>
        <taxon>Archaea</taxon>
        <taxon>Methanobacteriati</taxon>
        <taxon>Methanobacteriota</taxon>
        <taxon>Stenosarchaea group</taxon>
        <taxon>Halobacteria</taxon>
        <taxon>Halobacteriales</taxon>
        <taxon>Natrialbaceae</taxon>
        <taxon>Natronolimnohabitans</taxon>
    </lineage>
</organism>
<dbReference type="STRING" id="1227499.C493_03430"/>
<gene>
    <name evidence="3" type="ORF">C493_03430</name>
</gene>
<evidence type="ECO:0000256" key="1">
    <source>
        <dbReference type="SAM" id="MobiDB-lite"/>
    </source>
</evidence>
<keyword evidence="2" id="KW-0812">Transmembrane</keyword>
<dbReference type="Proteomes" id="UP000011602">
    <property type="component" value="Unassembled WGS sequence"/>
</dbReference>
<dbReference type="AlphaFoldDB" id="L9XKH9"/>